<keyword evidence="2" id="KW-1185">Reference proteome</keyword>
<reference evidence="2" key="1">
    <citation type="journal article" date="2025" name="Aquaculture">
        <title>Assessment of the bioflocculant production and safety properties of Metabacillus hrfriensis sp. nov. based on phenotypic and whole-genome sequencing analysis.</title>
        <authorList>
            <person name="Zhang R."/>
            <person name="Zhao Z."/>
            <person name="Luo L."/>
            <person name="Wang S."/>
            <person name="Guo K."/>
            <person name="Xu W."/>
        </authorList>
    </citation>
    <scope>NUCLEOTIDE SEQUENCE [LARGE SCALE GENOMIC DNA]</scope>
    <source>
        <strain evidence="2">CT-WN-B3</strain>
    </source>
</reference>
<dbReference type="Proteomes" id="UP001226091">
    <property type="component" value="Chromosome"/>
</dbReference>
<protein>
    <submittedName>
        <fullName evidence="1">Yip1 family protein</fullName>
    </submittedName>
</protein>
<name>A0ACD4RGK4_9BACI</name>
<proteinExistence type="predicted"/>
<dbReference type="EMBL" id="CP126116">
    <property type="protein sequence ID" value="WHZ59606.1"/>
    <property type="molecule type" value="Genomic_DNA"/>
</dbReference>
<evidence type="ECO:0000313" key="2">
    <source>
        <dbReference type="Proteomes" id="UP001226091"/>
    </source>
</evidence>
<organism evidence="1 2">
    <name type="scientific">Metabacillus hrfriensis</name>
    <dbReference type="NCBI Taxonomy" id="3048891"/>
    <lineage>
        <taxon>Bacteria</taxon>
        <taxon>Bacillati</taxon>
        <taxon>Bacillota</taxon>
        <taxon>Bacilli</taxon>
        <taxon>Bacillales</taxon>
        <taxon>Bacillaceae</taxon>
        <taxon>Metabacillus</taxon>
    </lineage>
</organism>
<accession>A0ACD4RGK4</accession>
<gene>
    <name evidence="1" type="ORF">QLQ22_09850</name>
</gene>
<sequence length="235" mass="24462">MEQQTNPAVEGNASQPPKPSLFGMIMNPGEQFDRIRQKPKVLVGFLLVTLFLLAGTFLSLANSPEITGELTSELGMTAEEAAMFGTVMGVVGIVAGGIGSIIVLIIMAAITLAIAKMTGSAVKFKQILSMTIYIAFVTSIGTLLNGLIAFLVKEENYINPYTSLNSIVGAEGGLGGLLMTFEVFTIWGTILTAIGLQRVAGLSKAAAWTIAIVFFVIGAVLAAAGGVLEGMFPAA</sequence>
<evidence type="ECO:0000313" key="1">
    <source>
        <dbReference type="EMBL" id="WHZ59606.1"/>
    </source>
</evidence>